<dbReference type="EMBL" id="UYJE01001078">
    <property type="protein sequence ID" value="VDH98994.1"/>
    <property type="molecule type" value="Genomic_DNA"/>
</dbReference>
<proteinExistence type="predicted"/>
<dbReference type="AlphaFoldDB" id="A0A8B6C1X1"/>
<evidence type="ECO:0000313" key="2">
    <source>
        <dbReference type="Proteomes" id="UP000596742"/>
    </source>
</evidence>
<dbReference type="OrthoDB" id="6123510at2759"/>
<name>A0A8B6C1X1_MYTGA</name>
<evidence type="ECO:0000313" key="1">
    <source>
        <dbReference type="EMBL" id="VDH98994.1"/>
    </source>
</evidence>
<gene>
    <name evidence="1" type="ORF">MGAL_10B010179</name>
</gene>
<sequence length="134" mass="15808">MWNKSLQVHDKYDDNIHQLVRCAAVLPLIPFAEVEDVRFNALPDIDQIDTNINYTAFTDDVKTYWVEQNSHFWNHYQQGPRTTHHLERWHSRLKKHVTHAHPNIFELIKLLKHEETFNALTVIQYAAGGKRVAP</sequence>
<protein>
    <submittedName>
        <fullName evidence="1">Uncharacterized protein</fullName>
    </submittedName>
</protein>
<keyword evidence="2" id="KW-1185">Reference proteome</keyword>
<dbReference type="Proteomes" id="UP000596742">
    <property type="component" value="Unassembled WGS sequence"/>
</dbReference>
<organism evidence="1 2">
    <name type="scientific">Mytilus galloprovincialis</name>
    <name type="common">Mediterranean mussel</name>
    <dbReference type="NCBI Taxonomy" id="29158"/>
    <lineage>
        <taxon>Eukaryota</taxon>
        <taxon>Metazoa</taxon>
        <taxon>Spiralia</taxon>
        <taxon>Lophotrochozoa</taxon>
        <taxon>Mollusca</taxon>
        <taxon>Bivalvia</taxon>
        <taxon>Autobranchia</taxon>
        <taxon>Pteriomorphia</taxon>
        <taxon>Mytilida</taxon>
        <taxon>Mytiloidea</taxon>
        <taxon>Mytilidae</taxon>
        <taxon>Mytilinae</taxon>
        <taxon>Mytilus</taxon>
    </lineage>
</organism>
<comment type="caution">
    <text evidence="1">The sequence shown here is derived from an EMBL/GenBank/DDBJ whole genome shotgun (WGS) entry which is preliminary data.</text>
</comment>
<accession>A0A8B6C1X1</accession>
<reference evidence="1" key="1">
    <citation type="submission" date="2018-11" db="EMBL/GenBank/DDBJ databases">
        <authorList>
            <person name="Alioto T."/>
            <person name="Alioto T."/>
        </authorList>
    </citation>
    <scope>NUCLEOTIDE SEQUENCE</scope>
</reference>